<feature type="binding site" evidence="7">
    <location>
        <position position="252"/>
    </location>
    <ligand>
        <name>NADPH</name>
        <dbReference type="ChEBI" id="CHEBI:57783"/>
    </ligand>
</feature>
<dbReference type="PANTHER" id="PTHR11728">
    <property type="entry name" value="GLYCEROL-3-PHOSPHATE DEHYDROGENASE"/>
    <property type="match status" value="1"/>
</dbReference>
<evidence type="ECO:0000313" key="12">
    <source>
        <dbReference type="EMBL" id="GIU67190.1"/>
    </source>
</evidence>
<feature type="binding site" evidence="7">
    <location>
        <position position="252"/>
    </location>
    <ligand>
        <name>sn-glycerol 3-phosphate</name>
        <dbReference type="ChEBI" id="CHEBI:57597"/>
    </ligand>
</feature>
<dbReference type="SUPFAM" id="SSF51735">
    <property type="entry name" value="NAD(P)-binding Rossmann-fold domains"/>
    <property type="match status" value="1"/>
</dbReference>
<protein>
    <recommendedName>
        <fullName evidence="7">Glycerol-3-phosphate dehydrogenase [NAD(P)+]</fullName>
        <ecNumber evidence="7">1.1.1.94</ecNumber>
    </recommendedName>
    <alternativeName>
        <fullName evidence="7">NAD(P)(+)-dependent glycerol-3-phosphate dehydrogenase</fullName>
    </alternativeName>
    <alternativeName>
        <fullName evidence="7">NAD(P)H-dependent dihydroxyacetone-phosphate reductase</fullName>
    </alternativeName>
</protein>
<dbReference type="Proteomes" id="UP001161064">
    <property type="component" value="Unassembled WGS sequence"/>
</dbReference>
<comment type="caution">
    <text evidence="7">Lacks conserved residue(s) required for the propagation of feature annotation.</text>
</comment>
<comment type="pathway">
    <text evidence="7">Membrane lipid metabolism; glycerophospholipid metabolism.</text>
</comment>
<keyword evidence="7" id="KW-0547">Nucleotide-binding</keyword>
<keyword evidence="2 7" id="KW-0444">Lipid biosynthesis</keyword>
<dbReference type="Pfam" id="PF01210">
    <property type="entry name" value="NAD_Gly3P_dh_N"/>
    <property type="match status" value="1"/>
</dbReference>
<keyword evidence="7" id="KW-0521">NADP</keyword>
<comment type="catalytic activity">
    <reaction evidence="7 9">
        <text>sn-glycerol 3-phosphate + NADP(+) = dihydroxyacetone phosphate + NADPH + H(+)</text>
        <dbReference type="Rhea" id="RHEA:11096"/>
        <dbReference type="ChEBI" id="CHEBI:15378"/>
        <dbReference type="ChEBI" id="CHEBI:57597"/>
        <dbReference type="ChEBI" id="CHEBI:57642"/>
        <dbReference type="ChEBI" id="CHEBI:57783"/>
        <dbReference type="ChEBI" id="CHEBI:58349"/>
        <dbReference type="EC" id="1.1.1.94"/>
    </reaction>
</comment>
<dbReference type="SUPFAM" id="SSF48179">
    <property type="entry name" value="6-phosphogluconate dehydrogenase C-terminal domain-like"/>
    <property type="match status" value="1"/>
</dbReference>
<dbReference type="RefSeq" id="WP_284359972.1">
    <property type="nucleotide sequence ID" value="NZ_BPFZ01000007.1"/>
</dbReference>
<evidence type="ECO:0000259" key="11">
    <source>
        <dbReference type="Pfam" id="PF07479"/>
    </source>
</evidence>
<keyword evidence="4 7" id="KW-0443">Lipid metabolism</keyword>
<dbReference type="PIRSF" id="PIRSF000114">
    <property type="entry name" value="Glycerol-3-P_dh"/>
    <property type="match status" value="1"/>
</dbReference>
<name>A0ABQ4PW87_9PROT</name>
<reference evidence="12" key="1">
    <citation type="submission" date="2021-05" db="EMBL/GenBank/DDBJ databases">
        <authorList>
            <person name="Tanabe Y."/>
        </authorList>
    </citation>
    <scope>NUCLEOTIDE SEQUENCE</scope>
    <source>
        <strain evidence="12">BOTRYCO-1</strain>
    </source>
</reference>
<dbReference type="InterPro" id="IPR006168">
    <property type="entry name" value="G3P_DH_NAD-dep"/>
</dbReference>
<dbReference type="EMBL" id="BPFZ01000007">
    <property type="protein sequence ID" value="GIU67190.1"/>
    <property type="molecule type" value="Genomic_DNA"/>
</dbReference>
<dbReference type="InterPro" id="IPR008927">
    <property type="entry name" value="6-PGluconate_DH-like_C_sf"/>
</dbReference>
<feature type="binding site" evidence="7">
    <location>
        <position position="278"/>
    </location>
    <ligand>
        <name>NADPH</name>
        <dbReference type="ChEBI" id="CHEBI:57783"/>
    </ligand>
</feature>
<accession>A0ABQ4PW87</accession>
<evidence type="ECO:0000256" key="1">
    <source>
        <dbReference type="ARBA" id="ARBA00011009"/>
    </source>
</evidence>
<evidence type="ECO:0000256" key="8">
    <source>
        <dbReference type="RuleBase" id="RU000437"/>
    </source>
</evidence>
<keyword evidence="7 8" id="KW-0520">NAD</keyword>
<dbReference type="EC" id="1.1.1.94" evidence="7"/>
<organism evidence="12 13">
    <name type="scientific">Candidatus Phycosocius spiralis</name>
    <dbReference type="NCBI Taxonomy" id="2815099"/>
    <lineage>
        <taxon>Bacteria</taxon>
        <taxon>Pseudomonadati</taxon>
        <taxon>Pseudomonadota</taxon>
        <taxon>Alphaproteobacteria</taxon>
        <taxon>Caulobacterales</taxon>
        <taxon>Caulobacterales incertae sedis</taxon>
        <taxon>Candidatus Phycosocius</taxon>
    </lineage>
</organism>
<reference evidence="12" key="2">
    <citation type="journal article" date="2023" name="ISME Commun">
        <title>Characterization of a bloom-associated alphaproteobacterial lineage, 'Candidatus Phycosocius': insights into freshwater algal-bacterial interactions.</title>
        <authorList>
            <person name="Tanabe Y."/>
            <person name="Yamaguchi H."/>
            <person name="Yoshida M."/>
            <person name="Kai A."/>
            <person name="Okazaki Y."/>
        </authorList>
    </citation>
    <scope>NUCLEOTIDE SEQUENCE</scope>
    <source>
        <strain evidence="12">BOTRYCO-1</strain>
    </source>
</reference>
<evidence type="ECO:0000313" key="13">
    <source>
        <dbReference type="Proteomes" id="UP001161064"/>
    </source>
</evidence>
<feature type="binding site" evidence="7">
    <location>
        <position position="241"/>
    </location>
    <ligand>
        <name>sn-glycerol 3-phosphate</name>
        <dbReference type="ChEBI" id="CHEBI:57597"/>
    </ligand>
</feature>
<feature type="binding site" evidence="7">
    <location>
        <position position="253"/>
    </location>
    <ligand>
        <name>sn-glycerol 3-phosphate</name>
        <dbReference type="ChEBI" id="CHEBI:57597"/>
    </ligand>
</feature>
<feature type="binding site" evidence="7">
    <location>
        <position position="105"/>
    </location>
    <ligand>
        <name>NADPH</name>
        <dbReference type="ChEBI" id="CHEBI:57783"/>
    </ligand>
</feature>
<sequence length="330" mass="33689">MAKIGIVGGGAWGTALAQVAAQAGHDVTLWAREAEVVASVNSTQTNQMFLPNIGLSSAISATGTLADLRNAELILAVVPAQFMRQALIELQGFVRPDLPIILCSKGIEQGTHKLMTQVLEDVFPQACGAVLSGPSFAKDVAIGLPTAVTLACQNPKIGADLVRMIGIATFRPYLSLDLIGAEIGGAVKNVLAIGCGMAQGKGLGESARAALITRGFAEMTRLGVAMGADTRTLAGLCGLGDLVLTCSSTNSRNFALGLALGQGHSLQAALAGKQSVAEGAATAPALLDLASSYQTSMPICEAVAAVLSGQVDVGQAIGQLLSRPFKHETD</sequence>
<feature type="binding site" evidence="7">
    <location>
        <position position="188"/>
    </location>
    <ligand>
        <name>sn-glycerol 3-phosphate</name>
        <dbReference type="ChEBI" id="CHEBI:57597"/>
    </ligand>
</feature>
<feature type="binding site" evidence="7">
    <location>
        <position position="32"/>
    </location>
    <ligand>
        <name>NADPH</name>
        <dbReference type="ChEBI" id="CHEBI:57783"/>
    </ligand>
</feature>
<dbReference type="Gene3D" id="1.10.1040.10">
    <property type="entry name" value="N-(1-d-carboxylethyl)-l-norvaline Dehydrogenase, domain 2"/>
    <property type="match status" value="1"/>
</dbReference>
<dbReference type="InterPro" id="IPR036291">
    <property type="entry name" value="NAD(P)-bd_dom_sf"/>
</dbReference>
<dbReference type="Pfam" id="PF07479">
    <property type="entry name" value="NAD_Gly3P_dh_C"/>
    <property type="match status" value="1"/>
</dbReference>
<dbReference type="NCBIfam" id="NF000940">
    <property type="entry name" value="PRK00094.1-2"/>
    <property type="match status" value="1"/>
</dbReference>
<feature type="binding site" evidence="7">
    <location>
        <position position="12"/>
    </location>
    <ligand>
        <name>NADPH</name>
        <dbReference type="ChEBI" id="CHEBI:57783"/>
    </ligand>
</feature>
<evidence type="ECO:0000256" key="7">
    <source>
        <dbReference type="HAMAP-Rule" id="MF_00394"/>
    </source>
</evidence>
<gene>
    <name evidence="7 12" type="primary">gpsA</name>
    <name evidence="12" type="ORF">PsB1_1344</name>
</gene>
<evidence type="ECO:0000256" key="4">
    <source>
        <dbReference type="ARBA" id="ARBA00023098"/>
    </source>
</evidence>
<keyword evidence="13" id="KW-1185">Reference proteome</keyword>
<dbReference type="HAMAP" id="MF_00394">
    <property type="entry name" value="NAD_Glyc3P_dehydrog"/>
    <property type="match status" value="1"/>
</dbReference>
<comment type="catalytic activity">
    <reaction evidence="7">
        <text>sn-glycerol 3-phosphate + NAD(+) = dihydroxyacetone phosphate + NADH + H(+)</text>
        <dbReference type="Rhea" id="RHEA:11092"/>
        <dbReference type="ChEBI" id="CHEBI:15378"/>
        <dbReference type="ChEBI" id="CHEBI:57540"/>
        <dbReference type="ChEBI" id="CHEBI:57597"/>
        <dbReference type="ChEBI" id="CHEBI:57642"/>
        <dbReference type="ChEBI" id="CHEBI:57945"/>
        <dbReference type="EC" id="1.1.1.94"/>
    </reaction>
</comment>
<feature type="binding site" evidence="7">
    <location>
        <position position="133"/>
    </location>
    <ligand>
        <name>sn-glycerol 3-phosphate</name>
        <dbReference type="ChEBI" id="CHEBI:57597"/>
    </ligand>
</feature>
<comment type="subcellular location">
    <subcellularLocation>
        <location evidence="7">Cytoplasm</location>
    </subcellularLocation>
</comment>
<evidence type="ECO:0000256" key="9">
    <source>
        <dbReference type="RuleBase" id="RU000439"/>
    </source>
</evidence>
<feature type="binding site" evidence="7">
    <location>
        <position position="105"/>
    </location>
    <ligand>
        <name>sn-glycerol 3-phosphate</name>
        <dbReference type="ChEBI" id="CHEBI:57597"/>
    </ligand>
</feature>
<keyword evidence="3 7" id="KW-0560">Oxidoreductase</keyword>
<feature type="domain" description="Glycerol-3-phosphate dehydrogenase NAD-dependent N-terminal" evidence="10">
    <location>
        <begin position="3"/>
        <end position="156"/>
    </location>
</feature>
<evidence type="ECO:0000256" key="3">
    <source>
        <dbReference type="ARBA" id="ARBA00023002"/>
    </source>
</evidence>
<feature type="binding site" evidence="7">
    <location>
        <position position="135"/>
    </location>
    <ligand>
        <name>sn-glycerol 3-phosphate</name>
        <dbReference type="ChEBI" id="CHEBI:57597"/>
    </ligand>
</feature>
<dbReference type="PROSITE" id="PS00957">
    <property type="entry name" value="NAD_G3PDH"/>
    <property type="match status" value="1"/>
</dbReference>
<dbReference type="NCBIfam" id="NF000942">
    <property type="entry name" value="PRK00094.1-4"/>
    <property type="match status" value="1"/>
</dbReference>
<evidence type="ECO:0000259" key="10">
    <source>
        <dbReference type="Pfam" id="PF01210"/>
    </source>
</evidence>
<dbReference type="PANTHER" id="PTHR11728:SF1">
    <property type="entry name" value="GLYCEROL-3-PHOSPHATE DEHYDROGENASE [NAD(+)] 2, CHLOROPLASTIC"/>
    <property type="match status" value="1"/>
</dbReference>
<comment type="caution">
    <text evidence="12">The sequence shown here is derived from an EMBL/GenBank/DDBJ whole genome shotgun (WGS) entry which is preliminary data.</text>
</comment>
<keyword evidence="5 7" id="KW-0594">Phospholipid biosynthesis</keyword>
<keyword evidence="6 7" id="KW-1208">Phospholipid metabolism</keyword>
<proteinExistence type="inferred from homology"/>
<dbReference type="Gene3D" id="3.40.50.720">
    <property type="entry name" value="NAD(P)-binding Rossmann-like Domain"/>
    <property type="match status" value="1"/>
</dbReference>
<dbReference type="InterPro" id="IPR011128">
    <property type="entry name" value="G3P_DH_NAD-dep_N"/>
</dbReference>
<feature type="active site" description="Proton acceptor" evidence="7">
    <location>
        <position position="188"/>
    </location>
</feature>
<keyword evidence="7" id="KW-0963">Cytoplasm</keyword>
<dbReference type="InterPro" id="IPR013328">
    <property type="entry name" value="6PGD_dom2"/>
</dbReference>
<comment type="function">
    <text evidence="7">Catalyzes the reduction of the glycolytic intermediate dihydroxyacetone phosphate (DHAP) to sn-glycerol 3-phosphate (G3P), the key precursor for phospholipid synthesis.</text>
</comment>
<feature type="binding site" evidence="7">
    <location>
        <position position="251"/>
    </location>
    <ligand>
        <name>sn-glycerol 3-phosphate</name>
        <dbReference type="ChEBI" id="CHEBI:57597"/>
    </ligand>
</feature>
<feature type="domain" description="Glycerol-3-phosphate dehydrogenase NAD-dependent C-terminal" evidence="11">
    <location>
        <begin position="177"/>
        <end position="317"/>
    </location>
</feature>
<feature type="binding site" evidence="7">
    <location>
        <position position="137"/>
    </location>
    <ligand>
        <name>NADPH</name>
        <dbReference type="ChEBI" id="CHEBI:57783"/>
    </ligand>
</feature>
<evidence type="ECO:0000256" key="6">
    <source>
        <dbReference type="ARBA" id="ARBA00023264"/>
    </source>
</evidence>
<evidence type="ECO:0000256" key="2">
    <source>
        <dbReference type="ARBA" id="ARBA00022516"/>
    </source>
</evidence>
<dbReference type="InterPro" id="IPR006109">
    <property type="entry name" value="G3P_DH_NAD-dep_C"/>
</dbReference>
<dbReference type="PRINTS" id="PR00077">
    <property type="entry name" value="GPDHDRGNASE"/>
</dbReference>
<feature type="binding site" evidence="7">
    <location>
        <position position="276"/>
    </location>
    <ligand>
        <name>NADPH</name>
        <dbReference type="ChEBI" id="CHEBI:57783"/>
    </ligand>
</feature>
<evidence type="ECO:0000256" key="5">
    <source>
        <dbReference type="ARBA" id="ARBA00023209"/>
    </source>
</evidence>
<comment type="similarity">
    <text evidence="1 7 8">Belongs to the NAD-dependent glycerol-3-phosphate dehydrogenase family.</text>
</comment>